<feature type="transmembrane region" description="Helical" evidence="5">
    <location>
        <begin position="370"/>
        <end position="390"/>
    </location>
</feature>
<accession>A0A395P0P4</accession>
<proteinExistence type="predicted"/>
<feature type="transmembrane region" description="Helical" evidence="5">
    <location>
        <begin position="136"/>
        <end position="160"/>
    </location>
</feature>
<dbReference type="EMBL" id="PXOA01000017">
    <property type="protein sequence ID" value="RFU81920.1"/>
    <property type="molecule type" value="Genomic_DNA"/>
</dbReference>
<name>A0A395P0P4_TRIAR</name>
<evidence type="ECO:0000256" key="3">
    <source>
        <dbReference type="ARBA" id="ARBA00022989"/>
    </source>
</evidence>
<keyword evidence="2 5" id="KW-0812">Transmembrane</keyword>
<dbReference type="Proteomes" id="UP000266272">
    <property type="component" value="Unassembled WGS sequence"/>
</dbReference>
<keyword evidence="3 5" id="KW-1133">Transmembrane helix</keyword>
<feature type="transmembrane region" description="Helical" evidence="5">
    <location>
        <begin position="337"/>
        <end position="358"/>
    </location>
</feature>
<feature type="transmembrane region" description="Helical" evidence="5">
    <location>
        <begin position="110"/>
        <end position="130"/>
    </location>
</feature>
<dbReference type="GO" id="GO:0016020">
    <property type="term" value="C:membrane"/>
    <property type="evidence" value="ECO:0007669"/>
    <property type="project" value="UniProtKB-SubCell"/>
</dbReference>
<feature type="transmembrane region" description="Helical" evidence="5">
    <location>
        <begin position="204"/>
        <end position="223"/>
    </location>
</feature>
<dbReference type="OrthoDB" id="194139at2759"/>
<feature type="transmembrane region" description="Helical" evidence="5">
    <location>
        <begin position="172"/>
        <end position="192"/>
    </location>
</feature>
<dbReference type="AlphaFoldDB" id="A0A395P0P4"/>
<comment type="subcellular location">
    <subcellularLocation>
        <location evidence="1">Membrane</location>
        <topology evidence="1">Multi-pass membrane protein</topology>
    </subcellularLocation>
</comment>
<evidence type="ECO:0000256" key="2">
    <source>
        <dbReference type="ARBA" id="ARBA00022692"/>
    </source>
</evidence>
<dbReference type="PANTHER" id="PTHR23507">
    <property type="entry name" value="ZGC:174356"/>
    <property type="match status" value="1"/>
</dbReference>
<dbReference type="InterPro" id="IPR011701">
    <property type="entry name" value="MFS"/>
</dbReference>
<dbReference type="PANTHER" id="PTHR23507:SF1">
    <property type="entry name" value="FI18259P1-RELATED"/>
    <property type="match status" value="1"/>
</dbReference>
<gene>
    <name evidence="6" type="ORF">TARUN_300</name>
</gene>
<evidence type="ECO:0000256" key="1">
    <source>
        <dbReference type="ARBA" id="ARBA00004141"/>
    </source>
</evidence>
<organism evidence="6 7">
    <name type="scientific">Trichoderma arundinaceum</name>
    <dbReference type="NCBI Taxonomy" id="490622"/>
    <lineage>
        <taxon>Eukaryota</taxon>
        <taxon>Fungi</taxon>
        <taxon>Dikarya</taxon>
        <taxon>Ascomycota</taxon>
        <taxon>Pezizomycotina</taxon>
        <taxon>Sordariomycetes</taxon>
        <taxon>Hypocreomycetidae</taxon>
        <taxon>Hypocreales</taxon>
        <taxon>Hypocreaceae</taxon>
        <taxon>Trichoderma</taxon>
    </lineage>
</organism>
<evidence type="ECO:0000256" key="5">
    <source>
        <dbReference type="SAM" id="Phobius"/>
    </source>
</evidence>
<dbReference type="GO" id="GO:0022857">
    <property type="term" value="F:transmembrane transporter activity"/>
    <property type="evidence" value="ECO:0007669"/>
    <property type="project" value="InterPro"/>
</dbReference>
<keyword evidence="4 5" id="KW-0472">Membrane</keyword>
<keyword evidence="7" id="KW-1185">Reference proteome</keyword>
<dbReference type="SUPFAM" id="SSF103473">
    <property type="entry name" value="MFS general substrate transporter"/>
    <property type="match status" value="1"/>
</dbReference>
<sequence length="482" mass="53200">MSATDDWTESSPLIQEAETDTHSQDQQQTNNFGWNRGATRTASLAATFLVLYAFADILKYISTVRLIELGICREHYLQNGLDSEDYDNIPEHLCKLPSIQQRLAHLRGSLAALEAIVGLALTLPYGLLIYRLGERLVAGINVVGYLLSCAWIIVVCYYWHVFPIWSAVLAPLFRIIGGGSPILSSVIYSIAAKSTPNANRSLCFFFFMAAQLLTEIFAIMVAAQFLDHGFLFTPTLLNFPVGLMCLITLFIIHPGAPNPTDPLPRNEYESERGRGTKVLGSMRASSRILSELLHDRNVRLLLATVPVAKLVNPITELMLQYIPKKFDLSLASASRALSIQAIESLILLIIILPILKNVSQVRFRVVPTKVDLIIVQYGFAFMSIGCLIMALSQTLIYFVFGLLVFTLGCSTRPALQSILTDLVNGEHIPVLYAIIAVNDGIGSAAGAFILNRTFAIAIGWDNWLYLGLPFVIGAYATVQAEW</sequence>
<dbReference type="InterPro" id="IPR036259">
    <property type="entry name" value="MFS_trans_sf"/>
</dbReference>
<dbReference type="Pfam" id="PF07690">
    <property type="entry name" value="MFS_1"/>
    <property type="match status" value="1"/>
</dbReference>
<feature type="transmembrane region" description="Helical" evidence="5">
    <location>
        <begin position="427"/>
        <end position="450"/>
    </location>
</feature>
<protein>
    <submittedName>
        <fullName evidence="6">Mfs transporter</fullName>
    </submittedName>
</protein>
<feature type="transmembrane region" description="Helical" evidence="5">
    <location>
        <begin position="462"/>
        <end position="478"/>
    </location>
</feature>
<comment type="caution">
    <text evidence="6">The sequence shown here is derived from an EMBL/GenBank/DDBJ whole genome shotgun (WGS) entry which is preliminary data.</text>
</comment>
<reference evidence="6 7" key="1">
    <citation type="journal article" date="2018" name="PLoS Pathog.">
        <title>Evolution of structural diversity of trichothecenes, a family of toxins produced by plant pathogenic and entomopathogenic fungi.</title>
        <authorList>
            <person name="Proctor R.H."/>
            <person name="McCormick S.P."/>
            <person name="Kim H.S."/>
            <person name="Cardoza R.E."/>
            <person name="Stanley A.M."/>
            <person name="Lindo L."/>
            <person name="Kelly A."/>
            <person name="Brown D.W."/>
            <person name="Lee T."/>
            <person name="Vaughan M.M."/>
            <person name="Alexander N.J."/>
            <person name="Busman M."/>
            <person name="Gutierrez S."/>
        </authorList>
    </citation>
    <scope>NUCLEOTIDE SEQUENCE [LARGE SCALE GENOMIC DNA]</scope>
    <source>
        <strain evidence="6 7">IBT 40837</strain>
    </source>
</reference>
<evidence type="ECO:0000313" key="7">
    <source>
        <dbReference type="Proteomes" id="UP000266272"/>
    </source>
</evidence>
<evidence type="ECO:0000256" key="4">
    <source>
        <dbReference type="ARBA" id="ARBA00023136"/>
    </source>
</evidence>
<evidence type="ECO:0000313" key="6">
    <source>
        <dbReference type="EMBL" id="RFU81920.1"/>
    </source>
</evidence>
<feature type="transmembrane region" description="Helical" evidence="5">
    <location>
        <begin position="235"/>
        <end position="256"/>
    </location>
</feature>
<dbReference type="Gene3D" id="1.20.1250.20">
    <property type="entry name" value="MFS general substrate transporter like domains"/>
    <property type="match status" value="2"/>
</dbReference>